<evidence type="ECO:0000313" key="3">
    <source>
        <dbReference type="Proteomes" id="UP000037069"/>
    </source>
</evidence>
<evidence type="ECO:0000256" key="1">
    <source>
        <dbReference type="SAM" id="MobiDB-lite"/>
    </source>
</evidence>
<organism evidence="2 3">
    <name type="scientific">Lucilia cuprina</name>
    <name type="common">Green bottle fly</name>
    <name type="synonym">Australian sheep blowfly</name>
    <dbReference type="NCBI Taxonomy" id="7375"/>
    <lineage>
        <taxon>Eukaryota</taxon>
        <taxon>Metazoa</taxon>
        <taxon>Ecdysozoa</taxon>
        <taxon>Arthropoda</taxon>
        <taxon>Hexapoda</taxon>
        <taxon>Insecta</taxon>
        <taxon>Pterygota</taxon>
        <taxon>Neoptera</taxon>
        <taxon>Endopterygota</taxon>
        <taxon>Diptera</taxon>
        <taxon>Brachycera</taxon>
        <taxon>Muscomorpha</taxon>
        <taxon>Oestroidea</taxon>
        <taxon>Calliphoridae</taxon>
        <taxon>Luciliinae</taxon>
        <taxon>Lucilia</taxon>
    </lineage>
</organism>
<dbReference type="Proteomes" id="UP000037069">
    <property type="component" value="Unassembled WGS sequence"/>
</dbReference>
<proteinExistence type="predicted"/>
<comment type="caution">
    <text evidence="2">The sequence shown here is derived from an EMBL/GenBank/DDBJ whole genome shotgun (WGS) entry which is preliminary data.</text>
</comment>
<reference evidence="2 3" key="1">
    <citation type="journal article" date="2015" name="Nat. Commun.">
        <title>Lucilia cuprina genome unlocks parasitic fly biology to underpin future interventions.</title>
        <authorList>
            <person name="Anstead C.A."/>
            <person name="Korhonen P.K."/>
            <person name="Young N.D."/>
            <person name="Hall R.S."/>
            <person name="Jex A.R."/>
            <person name="Murali S.C."/>
            <person name="Hughes D.S."/>
            <person name="Lee S.F."/>
            <person name="Perry T."/>
            <person name="Stroehlein A.J."/>
            <person name="Ansell B.R."/>
            <person name="Breugelmans B."/>
            <person name="Hofmann A."/>
            <person name="Qu J."/>
            <person name="Dugan S."/>
            <person name="Lee S.L."/>
            <person name="Chao H."/>
            <person name="Dinh H."/>
            <person name="Han Y."/>
            <person name="Doddapaneni H.V."/>
            <person name="Worley K.C."/>
            <person name="Muzny D.M."/>
            <person name="Ioannidis P."/>
            <person name="Waterhouse R.M."/>
            <person name="Zdobnov E.M."/>
            <person name="James P.J."/>
            <person name="Bagnall N.H."/>
            <person name="Kotze A.C."/>
            <person name="Gibbs R.A."/>
            <person name="Richards S."/>
            <person name="Batterham P."/>
            <person name="Gasser R.B."/>
        </authorList>
    </citation>
    <scope>NUCLEOTIDE SEQUENCE [LARGE SCALE GENOMIC DNA]</scope>
    <source>
        <strain evidence="2 3">LS</strain>
        <tissue evidence="2">Full body</tissue>
    </source>
</reference>
<evidence type="ECO:0000313" key="2">
    <source>
        <dbReference type="EMBL" id="KNC22704.1"/>
    </source>
</evidence>
<protein>
    <submittedName>
        <fullName evidence="2">Uncharacterized protein</fullName>
    </submittedName>
</protein>
<gene>
    <name evidence="2" type="ORF">FF38_05080</name>
</gene>
<accession>A0A0L0BU11</accession>
<sequence>MVYMDSQPAGQTDGHVSIDSKNDSESIVPYSTSSSSSSSSQGGSKHLSSSNGLLRSKVPPVYILNDILLTSPITGTKQCHRTVKDYVANFIESSSKLRPIWDASICWGIVRSVFNGCLSSRRSILMIMGMELMLKLVKDRESPHILVISTSLLLPPQEDIGIN</sequence>
<keyword evidence="3" id="KW-1185">Reference proteome</keyword>
<feature type="compositionally biased region" description="Low complexity" evidence="1">
    <location>
        <begin position="25"/>
        <end position="50"/>
    </location>
</feature>
<dbReference type="EMBL" id="JRES01001464">
    <property type="protein sequence ID" value="KNC22704.1"/>
    <property type="molecule type" value="Genomic_DNA"/>
</dbReference>
<name>A0A0L0BU11_LUCCU</name>
<dbReference type="AlphaFoldDB" id="A0A0L0BU11"/>
<feature type="region of interest" description="Disordered" evidence="1">
    <location>
        <begin position="1"/>
        <end position="52"/>
    </location>
</feature>